<dbReference type="EMBL" id="BAUL01000118">
    <property type="protein sequence ID" value="GAD95252.1"/>
    <property type="molecule type" value="Genomic_DNA"/>
</dbReference>
<proteinExistence type="predicted"/>
<feature type="compositionally biased region" description="Polar residues" evidence="1">
    <location>
        <begin position="211"/>
        <end position="237"/>
    </location>
</feature>
<feature type="transmembrane region" description="Helical" evidence="2">
    <location>
        <begin position="543"/>
        <end position="564"/>
    </location>
</feature>
<accession>V5G304</accession>
<dbReference type="Proteomes" id="UP000018001">
    <property type="component" value="Unassembled WGS sequence"/>
</dbReference>
<keyword evidence="2" id="KW-0812">Transmembrane</keyword>
<dbReference type="PANTHER" id="PTHR34502">
    <property type="entry name" value="DUF6594 DOMAIN-CONTAINING PROTEIN-RELATED"/>
    <property type="match status" value="1"/>
</dbReference>
<dbReference type="OrthoDB" id="5416037at2759"/>
<evidence type="ECO:0000259" key="3">
    <source>
        <dbReference type="Pfam" id="PF20237"/>
    </source>
</evidence>
<gene>
    <name evidence="4" type="ORF">PVAR5_3893</name>
</gene>
<evidence type="ECO:0000256" key="1">
    <source>
        <dbReference type="SAM" id="MobiDB-lite"/>
    </source>
</evidence>
<feature type="compositionally biased region" description="Polar residues" evidence="1">
    <location>
        <begin position="154"/>
        <end position="164"/>
    </location>
</feature>
<evidence type="ECO:0000256" key="2">
    <source>
        <dbReference type="SAM" id="Phobius"/>
    </source>
</evidence>
<organism evidence="4 5">
    <name type="scientific">Byssochlamys spectabilis (strain No. 5 / NBRC 109023)</name>
    <name type="common">Paecilomyces variotii</name>
    <dbReference type="NCBI Taxonomy" id="1356009"/>
    <lineage>
        <taxon>Eukaryota</taxon>
        <taxon>Fungi</taxon>
        <taxon>Dikarya</taxon>
        <taxon>Ascomycota</taxon>
        <taxon>Pezizomycotina</taxon>
        <taxon>Eurotiomycetes</taxon>
        <taxon>Eurotiomycetidae</taxon>
        <taxon>Eurotiales</taxon>
        <taxon>Thermoascaceae</taxon>
        <taxon>Paecilomyces</taxon>
    </lineage>
</organism>
<feature type="transmembrane region" description="Helical" evidence="2">
    <location>
        <begin position="601"/>
        <end position="619"/>
    </location>
</feature>
<comment type="caution">
    <text evidence="4">The sequence shown here is derived from an EMBL/GenBank/DDBJ whole genome shotgun (WGS) entry which is preliminary data.</text>
</comment>
<keyword evidence="5" id="KW-1185">Reference proteome</keyword>
<keyword evidence="2" id="KW-0472">Membrane</keyword>
<evidence type="ECO:0000313" key="5">
    <source>
        <dbReference type="Proteomes" id="UP000018001"/>
    </source>
</evidence>
<protein>
    <recommendedName>
        <fullName evidence="3">DUF6594 domain-containing protein</fullName>
    </recommendedName>
</protein>
<feature type="transmembrane region" description="Helical" evidence="2">
    <location>
        <begin position="571"/>
        <end position="589"/>
    </location>
</feature>
<dbReference type="InterPro" id="IPR046529">
    <property type="entry name" value="DUF6594"/>
</dbReference>
<dbReference type="InParanoid" id="V5G304"/>
<dbReference type="AlphaFoldDB" id="V5G304"/>
<feature type="compositionally biased region" description="Low complexity" evidence="1">
    <location>
        <begin position="123"/>
        <end position="149"/>
    </location>
</feature>
<feature type="region of interest" description="Disordered" evidence="1">
    <location>
        <begin position="67"/>
        <end position="88"/>
    </location>
</feature>
<reference evidence="5" key="1">
    <citation type="journal article" date="2014" name="Genome Announc.">
        <title>Draft genome sequence of the formaldehyde-resistant fungus Byssochlamys spectabilis No. 5 (anamorph Paecilomyces variotii No. 5) (NBRC109023).</title>
        <authorList>
            <person name="Oka T."/>
            <person name="Ekino K."/>
            <person name="Fukuda K."/>
            <person name="Nomura Y."/>
        </authorList>
    </citation>
    <scope>NUCLEOTIDE SEQUENCE [LARGE SCALE GENOMIC DNA]</scope>
    <source>
        <strain evidence="5">No. 5 / NBRC 109023</strain>
    </source>
</reference>
<keyword evidence="2" id="KW-1133">Transmembrane helix</keyword>
<feature type="compositionally biased region" description="Low complexity" evidence="1">
    <location>
        <begin position="169"/>
        <end position="183"/>
    </location>
</feature>
<name>V5G304_BYSSN</name>
<dbReference type="HOGENOM" id="CLU_035537_2_0_1"/>
<feature type="compositionally biased region" description="Low complexity" evidence="1">
    <location>
        <begin position="259"/>
        <end position="274"/>
    </location>
</feature>
<dbReference type="eggNOG" id="ENOG502SQVM">
    <property type="taxonomic scope" value="Eukaryota"/>
</dbReference>
<feature type="region of interest" description="Disordered" evidence="1">
    <location>
        <begin position="354"/>
        <end position="375"/>
    </location>
</feature>
<feature type="domain" description="DUF6594" evidence="3">
    <location>
        <begin position="380"/>
        <end position="541"/>
    </location>
</feature>
<evidence type="ECO:0000313" key="4">
    <source>
        <dbReference type="EMBL" id="GAD95252.1"/>
    </source>
</evidence>
<feature type="region of interest" description="Disordered" evidence="1">
    <location>
        <begin position="117"/>
        <end position="293"/>
    </location>
</feature>
<sequence>MRTDVPTTHCTAISTETSNATMDNAQASQRWPAQQVQCLAVTLRCIAAMRPTTDFLFSEQSADLTMDNGTEDEFQHPHPPCPRNTQSSDYWEVDDTLQGESLLTTAASFFGHSRHKKDAAKKASMPPTAAQSTPASIASSSEGSSPNSSKFRPRSQSHGSNHVLAQNGAAASETSSARSAVTAKPADTAKKMPNVFEFLEDDGKGDGRKLGNTTHSAGKTSHLPEQTRTMQSPQRALTNGVPPLVGTSTTRVRVDAGTSQRESSPGRSSSVASRESAEFQPATPPDMSPAGVNVGLAKEHASNQKLHLAGAYSPVGSLGNPFPGEQTFDLSVPESYYPTPKEKPIQYGPLAPLEENIKCSPDSKNGKAKNKKSPALSSGYEYLASKLTPTVNGDNTIPPLYRKFESVNHRVLLHLQDEISQMEEDLHILDDYEEMHRIALAKQEGARPMPASRRMEANAQSYSALHYRRMDLLGKLILKTEQYNNALCSYSKVMKTFPQASEKDIETYRTWMKENCPIVRAETRFLDHNLDLVSLAPRPTTSIYSTMAITAAAILLPLLAFGTISEFIGRLVVVAIVGGAAGVFAANYARGVEQHVDPQDGWRCAAIYFGSMAVAAIVIP</sequence>
<dbReference type="PANTHER" id="PTHR34502:SF6">
    <property type="entry name" value="DUF6594 DOMAIN-CONTAINING PROTEIN"/>
    <property type="match status" value="1"/>
</dbReference>
<dbReference type="Pfam" id="PF20237">
    <property type="entry name" value="DUF6594"/>
    <property type="match status" value="1"/>
</dbReference>